<dbReference type="Proteomes" id="UP001600888">
    <property type="component" value="Unassembled WGS sequence"/>
</dbReference>
<reference evidence="1 2" key="1">
    <citation type="submission" date="2024-03" db="EMBL/GenBank/DDBJ databases">
        <title>A high-quality draft genome sequence of Diaporthe vaccinii, a causative agent of upright dieback and viscid rot disease in cranberry plants.</title>
        <authorList>
            <person name="Sarrasin M."/>
            <person name="Lang B.F."/>
            <person name="Burger G."/>
        </authorList>
    </citation>
    <scope>NUCLEOTIDE SEQUENCE [LARGE SCALE GENOMIC DNA]</scope>
    <source>
        <strain evidence="1 2">IS7</strain>
    </source>
</reference>
<sequence>MQMTGMEPQIADLDLLVRTRRATAGFSQWSVESSDSSDHWLRVIVMRETSDQLVCMGSSPIRLVMNSLDGVFFSLDAGSYLDRAR</sequence>
<name>A0ABR4ED87_9PEZI</name>
<dbReference type="EMBL" id="JBAWTH010000067">
    <property type="protein sequence ID" value="KAL2280402.1"/>
    <property type="molecule type" value="Genomic_DNA"/>
</dbReference>
<gene>
    <name evidence="1" type="ORF">FJTKL_12635</name>
</gene>
<accession>A0ABR4ED87</accession>
<comment type="caution">
    <text evidence="1">The sequence shown here is derived from an EMBL/GenBank/DDBJ whole genome shotgun (WGS) entry which is preliminary data.</text>
</comment>
<protein>
    <submittedName>
        <fullName evidence="1">Uncharacterized protein</fullName>
    </submittedName>
</protein>
<organism evidence="1 2">
    <name type="scientific">Diaporthe vaccinii</name>
    <dbReference type="NCBI Taxonomy" id="105482"/>
    <lineage>
        <taxon>Eukaryota</taxon>
        <taxon>Fungi</taxon>
        <taxon>Dikarya</taxon>
        <taxon>Ascomycota</taxon>
        <taxon>Pezizomycotina</taxon>
        <taxon>Sordariomycetes</taxon>
        <taxon>Sordariomycetidae</taxon>
        <taxon>Diaporthales</taxon>
        <taxon>Diaporthaceae</taxon>
        <taxon>Diaporthe</taxon>
        <taxon>Diaporthe eres species complex</taxon>
    </lineage>
</organism>
<proteinExistence type="predicted"/>
<keyword evidence="2" id="KW-1185">Reference proteome</keyword>
<evidence type="ECO:0000313" key="1">
    <source>
        <dbReference type="EMBL" id="KAL2280402.1"/>
    </source>
</evidence>
<evidence type="ECO:0000313" key="2">
    <source>
        <dbReference type="Proteomes" id="UP001600888"/>
    </source>
</evidence>